<protein>
    <submittedName>
        <fullName evidence="1">Uncharacterized protein</fullName>
    </submittedName>
</protein>
<accession>A0A2P2J6Y0</accession>
<sequence length="58" mass="6490">MSLVTPKGFLCNANSDGLHILLHAFFLNFVGKNNIVLGKDRFFSCVIIVWANQASFFI</sequence>
<dbReference type="AlphaFoldDB" id="A0A2P2J6Y0"/>
<evidence type="ECO:0000313" key="1">
    <source>
        <dbReference type="EMBL" id="MBW89236.1"/>
    </source>
</evidence>
<reference evidence="1" key="1">
    <citation type="submission" date="2018-02" db="EMBL/GenBank/DDBJ databases">
        <title>Rhizophora mucronata_Transcriptome.</title>
        <authorList>
            <person name="Meera S.P."/>
            <person name="Sreeshan A."/>
            <person name="Augustine A."/>
        </authorList>
    </citation>
    <scope>NUCLEOTIDE SEQUENCE</scope>
    <source>
        <tissue evidence="1">Leaf</tissue>
    </source>
</reference>
<proteinExistence type="predicted"/>
<name>A0A2P2J6Y0_RHIMU</name>
<organism evidence="1">
    <name type="scientific">Rhizophora mucronata</name>
    <name type="common">Asiatic mangrove</name>
    <dbReference type="NCBI Taxonomy" id="61149"/>
    <lineage>
        <taxon>Eukaryota</taxon>
        <taxon>Viridiplantae</taxon>
        <taxon>Streptophyta</taxon>
        <taxon>Embryophyta</taxon>
        <taxon>Tracheophyta</taxon>
        <taxon>Spermatophyta</taxon>
        <taxon>Magnoliopsida</taxon>
        <taxon>eudicotyledons</taxon>
        <taxon>Gunneridae</taxon>
        <taxon>Pentapetalae</taxon>
        <taxon>rosids</taxon>
        <taxon>fabids</taxon>
        <taxon>Malpighiales</taxon>
        <taxon>Rhizophoraceae</taxon>
        <taxon>Rhizophora</taxon>
    </lineage>
</organism>
<dbReference type="EMBL" id="GGEC01008753">
    <property type="protein sequence ID" value="MBW89236.1"/>
    <property type="molecule type" value="Transcribed_RNA"/>
</dbReference>